<dbReference type="AlphaFoldDB" id="A0A101HIU0"/>
<dbReference type="Proteomes" id="UP000053860">
    <property type="component" value="Unassembled WGS sequence"/>
</dbReference>
<evidence type="ECO:0000313" key="2">
    <source>
        <dbReference type="EMBL" id="KUK77600.1"/>
    </source>
</evidence>
<organism evidence="2 3">
    <name type="scientific">Proteiniphilum acetatigenes</name>
    <dbReference type="NCBI Taxonomy" id="294710"/>
    <lineage>
        <taxon>Bacteria</taxon>
        <taxon>Pseudomonadati</taxon>
        <taxon>Bacteroidota</taxon>
        <taxon>Bacteroidia</taxon>
        <taxon>Bacteroidales</taxon>
        <taxon>Dysgonomonadaceae</taxon>
        <taxon>Proteiniphilum</taxon>
    </lineage>
</organism>
<gene>
    <name evidence="2" type="ORF">XD92_0748</name>
</gene>
<dbReference type="EMBL" id="LGGN01000121">
    <property type="protein sequence ID" value="KUK77600.1"/>
    <property type="molecule type" value="Genomic_DNA"/>
</dbReference>
<comment type="caution">
    <text evidence="2">The sequence shown here is derived from an EMBL/GenBank/DDBJ whole genome shotgun (WGS) entry which is preliminary data.</text>
</comment>
<keyword evidence="1" id="KW-0472">Membrane</keyword>
<name>A0A101HIU0_9BACT</name>
<proteinExistence type="predicted"/>
<protein>
    <submittedName>
        <fullName evidence="2">Uncharacterized protein</fullName>
    </submittedName>
</protein>
<evidence type="ECO:0000313" key="3">
    <source>
        <dbReference type="Proteomes" id="UP000053860"/>
    </source>
</evidence>
<keyword evidence="1" id="KW-0812">Transmembrane</keyword>
<feature type="transmembrane region" description="Helical" evidence="1">
    <location>
        <begin position="43"/>
        <end position="63"/>
    </location>
</feature>
<accession>A0A101HIU0</accession>
<reference evidence="3" key="1">
    <citation type="journal article" date="2015" name="MBio">
        <title>Genome-Resolved Metagenomic Analysis Reveals Roles for Candidate Phyla and Other Microbial Community Members in Biogeochemical Transformations in Oil Reservoirs.</title>
        <authorList>
            <person name="Hu P."/>
            <person name="Tom L."/>
            <person name="Singh A."/>
            <person name="Thomas B.C."/>
            <person name="Baker B.J."/>
            <person name="Piceno Y.M."/>
            <person name="Andersen G.L."/>
            <person name="Banfield J.F."/>
        </authorList>
    </citation>
    <scope>NUCLEOTIDE SEQUENCE [LARGE SCALE GENOMIC DNA]</scope>
</reference>
<sequence length="95" mass="10704">MKTEDHIEELIRREKETVPNPYLSTRVMAKIEGVKQERSKAPLWQTITLAAGFAAAILMGVSLGNSYVENGTPDIALNINDAQMENLQYYLYSNE</sequence>
<keyword evidence="1" id="KW-1133">Transmembrane helix</keyword>
<evidence type="ECO:0000256" key="1">
    <source>
        <dbReference type="SAM" id="Phobius"/>
    </source>
</evidence>